<evidence type="ECO:0000313" key="1">
    <source>
        <dbReference type="EMBL" id="NVZ55870.1"/>
    </source>
</evidence>
<gene>
    <name evidence="1" type="ORF">HX797_06300</name>
</gene>
<dbReference type="EMBL" id="JACAOZ010000006">
    <property type="protein sequence ID" value="NVZ55870.1"/>
    <property type="molecule type" value="Genomic_DNA"/>
</dbReference>
<comment type="caution">
    <text evidence="1">The sequence shown here is derived from an EMBL/GenBank/DDBJ whole genome shotgun (WGS) entry which is preliminary data.</text>
</comment>
<dbReference type="Proteomes" id="UP000560470">
    <property type="component" value="Unassembled WGS sequence"/>
</dbReference>
<protein>
    <submittedName>
        <fullName evidence="1">Uncharacterized protein</fullName>
    </submittedName>
</protein>
<proteinExistence type="predicted"/>
<dbReference type="AlphaFoldDB" id="A0A7Y7RPF6"/>
<sequence>MDKNSVLNQIRPWVMGRSNWLFFGSLRSGQPAAFLLVTRSNLCMSLRCGREYCC</sequence>
<reference evidence="1 2" key="1">
    <citation type="submission" date="2020-04" db="EMBL/GenBank/DDBJ databases">
        <title>Molecular characterization of pseudomonads from Agaricus bisporus reveal novel blotch 2 pathogens in Western Europe.</title>
        <authorList>
            <person name="Taparia T."/>
            <person name="Krijger M."/>
            <person name="Haynes E."/>
            <person name="Elpinstone J.G."/>
            <person name="Noble R."/>
            <person name="Van Der Wolf J."/>
        </authorList>
    </citation>
    <scope>NUCLEOTIDE SEQUENCE [LARGE SCALE GENOMIC DNA]</scope>
    <source>
        <strain evidence="1 2">B7002</strain>
    </source>
</reference>
<accession>A0A7Y7RPF6</accession>
<name>A0A7Y7RPF6_9PSED</name>
<organism evidence="1 2">
    <name type="scientific">Pseudomonas edaphica</name>
    <dbReference type="NCBI Taxonomy" id="2006980"/>
    <lineage>
        <taxon>Bacteria</taxon>
        <taxon>Pseudomonadati</taxon>
        <taxon>Pseudomonadota</taxon>
        <taxon>Gammaproteobacteria</taxon>
        <taxon>Pseudomonadales</taxon>
        <taxon>Pseudomonadaceae</taxon>
        <taxon>Pseudomonas</taxon>
    </lineage>
</organism>
<evidence type="ECO:0000313" key="2">
    <source>
        <dbReference type="Proteomes" id="UP000560470"/>
    </source>
</evidence>